<protein>
    <submittedName>
        <fullName evidence="1">Ovule protein</fullName>
    </submittedName>
</protein>
<reference evidence="1" key="1">
    <citation type="submission" date="2017-02" db="UniProtKB">
        <authorList>
            <consortium name="WormBaseParasite"/>
        </authorList>
    </citation>
    <scope>IDENTIFICATION</scope>
</reference>
<proteinExistence type="predicted"/>
<sequence>LPMKSRRKCVCDESSDSFHPMLLHICLKSTKVPFLDDFSKCDLLVLYICIRCTESYLIRFVLMDGLGSLETNKFIIMKTIVTDYFNGLVLEPA</sequence>
<organism evidence="1">
    <name type="scientific">Haemonchus placei</name>
    <name type="common">Barber's pole worm</name>
    <dbReference type="NCBI Taxonomy" id="6290"/>
    <lineage>
        <taxon>Eukaryota</taxon>
        <taxon>Metazoa</taxon>
        <taxon>Ecdysozoa</taxon>
        <taxon>Nematoda</taxon>
        <taxon>Chromadorea</taxon>
        <taxon>Rhabditida</taxon>
        <taxon>Rhabditina</taxon>
        <taxon>Rhabditomorpha</taxon>
        <taxon>Strongyloidea</taxon>
        <taxon>Trichostrongylidae</taxon>
        <taxon>Haemonchus</taxon>
    </lineage>
</organism>
<name>A0A0N4WG86_HAEPC</name>
<dbReference type="WBParaSite" id="HPLM_0000979801-mRNA-1">
    <property type="protein sequence ID" value="HPLM_0000979801-mRNA-1"/>
    <property type="gene ID" value="HPLM_0000979801"/>
</dbReference>
<accession>A0A0N4WG86</accession>
<evidence type="ECO:0000313" key="1">
    <source>
        <dbReference type="WBParaSite" id="HPLM_0000979801-mRNA-1"/>
    </source>
</evidence>
<dbReference type="AlphaFoldDB" id="A0A0N4WG86"/>